<accession>A0A4U5PUF2</accession>
<feature type="compositionally biased region" description="Basic and acidic residues" evidence="1">
    <location>
        <begin position="46"/>
        <end position="59"/>
    </location>
</feature>
<evidence type="ECO:0000313" key="2">
    <source>
        <dbReference type="EMBL" id="TKS00769.1"/>
    </source>
</evidence>
<evidence type="ECO:0000256" key="1">
    <source>
        <dbReference type="SAM" id="MobiDB-lite"/>
    </source>
</evidence>
<organism evidence="2">
    <name type="scientific">Populus alba</name>
    <name type="common">White poplar</name>
    <dbReference type="NCBI Taxonomy" id="43335"/>
    <lineage>
        <taxon>Eukaryota</taxon>
        <taxon>Viridiplantae</taxon>
        <taxon>Streptophyta</taxon>
        <taxon>Embryophyta</taxon>
        <taxon>Tracheophyta</taxon>
        <taxon>Spermatophyta</taxon>
        <taxon>Magnoliopsida</taxon>
        <taxon>eudicotyledons</taxon>
        <taxon>Gunneridae</taxon>
        <taxon>Pentapetalae</taxon>
        <taxon>rosids</taxon>
        <taxon>fabids</taxon>
        <taxon>Malpighiales</taxon>
        <taxon>Salicaceae</taxon>
        <taxon>Saliceae</taxon>
        <taxon>Populus</taxon>
    </lineage>
</organism>
<dbReference type="EMBL" id="RCHU01000595">
    <property type="protein sequence ID" value="TKS00769.1"/>
    <property type="molecule type" value="Genomic_DNA"/>
</dbReference>
<proteinExistence type="predicted"/>
<protein>
    <submittedName>
        <fullName evidence="2">Uncharacterized protein</fullName>
    </submittedName>
</protein>
<feature type="region of interest" description="Disordered" evidence="1">
    <location>
        <begin position="1"/>
        <end position="59"/>
    </location>
</feature>
<name>A0A4U5PUF2_POPAL</name>
<reference evidence="2" key="1">
    <citation type="submission" date="2018-10" db="EMBL/GenBank/DDBJ databases">
        <title>Population genomic analysis revealed the cold adaptation of white poplar.</title>
        <authorList>
            <person name="Liu Y.-J."/>
        </authorList>
    </citation>
    <scope>NUCLEOTIDE SEQUENCE [LARGE SCALE GENOMIC DNA]</scope>
    <source>
        <strain evidence="2">PAL-ZL1</strain>
    </source>
</reference>
<dbReference type="AlphaFoldDB" id="A0A4U5PUF2"/>
<gene>
    <name evidence="2" type="ORF">D5086_0000179860</name>
</gene>
<comment type="caution">
    <text evidence="2">The sequence shown here is derived from an EMBL/GenBank/DDBJ whole genome shotgun (WGS) entry which is preliminary data.</text>
</comment>
<feature type="compositionally biased region" description="Polar residues" evidence="1">
    <location>
        <begin position="9"/>
        <end position="23"/>
    </location>
</feature>
<sequence length="150" mass="16958">MAGNLVKGDSSSVQDLQDASITGSGHKRRRGSAQPSSSRAGKKSKRDIDRDHRVKKKKEVEKLKAEVKELEKSKCNLEGQASILEKLLNVRIEENTKQKIELQRQSDSILELEKKLIALGEHHQQEIQALKELCWCRSIDMGTPEMNNPM</sequence>